<evidence type="ECO:0000313" key="3">
    <source>
        <dbReference type="EMBL" id="KPJ69628.1"/>
    </source>
</evidence>
<feature type="chain" id="PRO_5006640417" description="DUF5723 domain-containing protein" evidence="2">
    <location>
        <begin position="21"/>
        <end position="416"/>
    </location>
</feature>
<evidence type="ECO:0000313" key="4">
    <source>
        <dbReference type="Proteomes" id="UP000051861"/>
    </source>
</evidence>
<sequence>MRRILAIIISLSLLAQSALAIFAPRAMGMGGAFTAIADDAFAAYWNPAGFAINPGIDLSSSYQLNNRNRQIGDNAFALKGCFEVPMNPFVWVVGVGLASMFAYHGAKYLGEEGVVKKGWGRDVEKVEKEEPMSEKVKEEEEKQTAEGKEPVREPISRKEFAKKVVKKAAEGTIYVADKFAKAALSESARQTRHYYYAPPWYRPYYYRPSYWDDRYDYREPELTPMGKGQFALGLSIMTDKNAILDQDTNWYSFSLASGWSEIVALGANFNVYDLKTPSKDIRGIGAGFDVGGLLRISEALMFGVAAKELLTTDIKWENGTVTHYQTSVNVGAGLKPIRQMTLTADIHNVFGQNAKDPTLHYGVEVRPIYGVAFRAGLSDENKTAGIGLGIGQLIIDYAYLGGVYNRTHMIGATWEI</sequence>
<keyword evidence="2" id="KW-0732">Signal</keyword>
<feature type="region of interest" description="Disordered" evidence="1">
    <location>
        <begin position="126"/>
        <end position="153"/>
    </location>
</feature>
<evidence type="ECO:0000256" key="1">
    <source>
        <dbReference type="SAM" id="MobiDB-lite"/>
    </source>
</evidence>
<evidence type="ECO:0008006" key="5">
    <source>
        <dbReference type="Google" id="ProtNLM"/>
    </source>
</evidence>
<gene>
    <name evidence="3" type="ORF">AMJ44_03225</name>
</gene>
<dbReference type="AlphaFoldDB" id="A0A0S7Y664"/>
<evidence type="ECO:0000256" key="2">
    <source>
        <dbReference type="SAM" id="SignalP"/>
    </source>
</evidence>
<dbReference type="Gene3D" id="2.40.160.60">
    <property type="entry name" value="Outer membrane protein transport protein (OMPP1/FadL/TodX)"/>
    <property type="match status" value="2"/>
</dbReference>
<protein>
    <recommendedName>
        <fullName evidence="5">DUF5723 domain-containing protein</fullName>
    </recommendedName>
</protein>
<accession>A0A0S7Y664</accession>
<organism evidence="3 4">
    <name type="scientific">candidate division WOR-1 bacterium DG_54_3</name>
    <dbReference type="NCBI Taxonomy" id="1703775"/>
    <lineage>
        <taxon>Bacteria</taxon>
        <taxon>Bacillati</taxon>
        <taxon>Saganbacteria</taxon>
    </lineage>
</organism>
<dbReference type="Proteomes" id="UP000051861">
    <property type="component" value="Unassembled WGS sequence"/>
</dbReference>
<dbReference type="EMBL" id="LIZX01000019">
    <property type="protein sequence ID" value="KPJ69628.1"/>
    <property type="molecule type" value="Genomic_DNA"/>
</dbReference>
<proteinExistence type="predicted"/>
<name>A0A0S7Y664_UNCSA</name>
<feature type="signal peptide" evidence="2">
    <location>
        <begin position="1"/>
        <end position="20"/>
    </location>
</feature>
<comment type="caution">
    <text evidence="3">The sequence shown here is derived from an EMBL/GenBank/DDBJ whole genome shotgun (WGS) entry which is preliminary data.</text>
</comment>
<reference evidence="3 4" key="1">
    <citation type="journal article" date="2015" name="Microbiome">
        <title>Genomic resolution of linkages in carbon, nitrogen, and sulfur cycling among widespread estuary sediment bacteria.</title>
        <authorList>
            <person name="Baker B.J."/>
            <person name="Lazar C.S."/>
            <person name="Teske A.P."/>
            <person name="Dick G.J."/>
        </authorList>
    </citation>
    <scope>NUCLEOTIDE SEQUENCE [LARGE SCALE GENOMIC DNA]</scope>
    <source>
        <strain evidence="3">DG_54_3</strain>
    </source>
</reference>